<keyword evidence="4" id="KW-0862">Zinc</keyword>
<gene>
    <name evidence="7" type="ORF">B0T14DRAFT_234752</name>
</gene>
<comment type="caution">
    <text evidence="7">The sequence shown here is derived from an EMBL/GenBank/DDBJ whole genome shotgun (WGS) entry which is preliminary data.</text>
</comment>
<keyword evidence="1" id="KW-0479">Metal-binding</keyword>
<evidence type="ECO:0000259" key="6">
    <source>
        <dbReference type="PROSITE" id="PS50157"/>
    </source>
</evidence>
<dbReference type="GO" id="GO:0005634">
    <property type="term" value="C:nucleus"/>
    <property type="evidence" value="ECO:0007669"/>
    <property type="project" value="TreeGrafter"/>
</dbReference>
<dbReference type="EMBL" id="JAULSU010000004">
    <property type="protein sequence ID" value="KAK0620619.1"/>
    <property type="molecule type" value="Genomic_DNA"/>
</dbReference>
<dbReference type="PANTHER" id="PTHR24409:SF295">
    <property type="entry name" value="AZ2-RELATED"/>
    <property type="match status" value="1"/>
</dbReference>
<dbReference type="Pfam" id="PF00096">
    <property type="entry name" value="zf-C2H2"/>
    <property type="match status" value="1"/>
</dbReference>
<dbReference type="SMART" id="SM00355">
    <property type="entry name" value="ZnF_C2H2"/>
    <property type="match status" value="3"/>
</dbReference>
<feature type="domain" description="C2H2-type" evidence="6">
    <location>
        <begin position="29"/>
        <end position="57"/>
    </location>
</feature>
<keyword evidence="8" id="KW-1185">Reference proteome</keyword>
<keyword evidence="2" id="KW-0677">Repeat</keyword>
<name>A0AA39WS73_9PEZI</name>
<sequence>MTYRCPRCGARVASKEELASHRRTENPDHVCRHCGSRFENRDEVMKHQAAAHPGFTSRWSCSALTSYGQAFGWDSTVGPEEVDLCLFCGQGFSRSSLPGDLPSVSESNWEKRIRHLEDVHHFRECNATRRFSRQAEFRLHIKHTHSGVLGYWTDALETACKAGVAFDSEVVEVVWPMCEQVG</sequence>
<dbReference type="AlphaFoldDB" id="A0AA39WS73"/>
<dbReference type="PROSITE" id="PS50157">
    <property type="entry name" value="ZINC_FINGER_C2H2_2"/>
    <property type="match status" value="2"/>
</dbReference>
<evidence type="ECO:0000256" key="5">
    <source>
        <dbReference type="PROSITE-ProRule" id="PRU00042"/>
    </source>
</evidence>
<dbReference type="InterPro" id="IPR013087">
    <property type="entry name" value="Znf_C2H2_type"/>
</dbReference>
<feature type="domain" description="C2H2-type" evidence="6">
    <location>
        <begin position="3"/>
        <end position="29"/>
    </location>
</feature>
<dbReference type="GO" id="GO:0008270">
    <property type="term" value="F:zinc ion binding"/>
    <property type="evidence" value="ECO:0007669"/>
    <property type="project" value="UniProtKB-KW"/>
</dbReference>
<evidence type="ECO:0000256" key="2">
    <source>
        <dbReference type="ARBA" id="ARBA00022737"/>
    </source>
</evidence>
<dbReference type="PROSITE" id="PS00028">
    <property type="entry name" value="ZINC_FINGER_C2H2_1"/>
    <property type="match status" value="1"/>
</dbReference>
<dbReference type="InterPro" id="IPR036236">
    <property type="entry name" value="Znf_C2H2_sf"/>
</dbReference>
<evidence type="ECO:0000256" key="4">
    <source>
        <dbReference type="ARBA" id="ARBA00022833"/>
    </source>
</evidence>
<organism evidence="7 8">
    <name type="scientific">Immersiella caudata</name>
    <dbReference type="NCBI Taxonomy" id="314043"/>
    <lineage>
        <taxon>Eukaryota</taxon>
        <taxon>Fungi</taxon>
        <taxon>Dikarya</taxon>
        <taxon>Ascomycota</taxon>
        <taxon>Pezizomycotina</taxon>
        <taxon>Sordariomycetes</taxon>
        <taxon>Sordariomycetidae</taxon>
        <taxon>Sordariales</taxon>
        <taxon>Lasiosphaeriaceae</taxon>
        <taxon>Immersiella</taxon>
    </lineage>
</organism>
<evidence type="ECO:0000313" key="7">
    <source>
        <dbReference type="EMBL" id="KAK0620619.1"/>
    </source>
</evidence>
<dbReference type="GO" id="GO:0000977">
    <property type="term" value="F:RNA polymerase II transcription regulatory region sequence-specific DNA binding"/>
    <property type="evidence" value="ECO:0007669"/>
    <property type="project" value="TreeGrafter"/>
</dbReference>
<evidence type="ECO:0000313" key="8">
    <source>
        <dbReference type="Proteomes" id="UP001175000"/>
    </source>
</evidence>
<dbReference type="GO" id="GO:0000981">
    <property type="term" value="F:DNA-binding transcription factor activity, RNA polymerase II-specific"/>
    <property type="evidence" value="ECO:0007669"/>
    <property type="project" value="TreeGrafter"/>
</dbReference>
<dbReference type="PANTHER" id="PTHR24409">
    <property type="entry name" value="ZINC FINGER PROTEIN 142"/>
    <property type="match status" value="1"/>
</dbReference>
<dbReference type="SUPFAM" id="SSF57667">
    <property type="entry name" value="beta-beta-alpha zinc fingers"/>
    <property type="match status" value="1"/>
</dbReference>
<dbReference type="Gene3D" id="3.30.160.60">
    <property type="entry name" value="Classic Zinc Finger"/>
    <property type="match status" value="1"/>
</dbReference>
<evidence type="ECO:0000256" key="3">
    <source>
        <dbReference type="ARBA" id="ARBA00022771"/>
    </source>
</evidence>
<proteinExistence type="predicted"/>
<reference evidence="7" key="1">
    <citation type="submission" date="2023-06" db="EMBL/GenBank/DDBJ databases">
        <title>Genome-scale phylogeny and comparative genomics of the fungal order Sordariales.</title>
        <authorList>
            <consortium name="Lawrence Berkeley National Laboratory"/>
            <person name="Hensen N."/>
            <person name="Bonometti L."/>
            <person name="Westerberg I."/>
            <person name="Brannstrom I.O."/>
            <person name="Guillou S."/>
            <person name="Cros-Aarteil S."/>
            <person name="Calhoun S."/>
            <person name="Haridas S."/>
            <person name="Kuo A."/>
            <person name="Mondo S."/>
            <person name="Pangilinan J."/>
            <person name="Riley R."/>
            <person name="Labutti K."/>
            <person name="Andreopoulos B."/>
            <person name="Lipzen A."/>
            <person name="Chen C."/>
            <person name="Yanf M."/>
            <person name="Daum C."/>
            <person name="Ng V."/>
            <person name="Clum A."/>
            <person name="Steindorff A."/>
            <person name="Ohm R."/>
            <person name="Martin F."/>
            <person name="Silar P."/>
            <person name="Natvig D."/>
            <person name="Lalanne C."/>
            <person name="Gautier V."/>
            <person name="Ament-Velasquez S.L."/>
            <person name="Kruys A."/>
            <person name="Hutchinson M.I."/>
            <person name="Powell A.J."/>
            <person name="Barry K."/>
            <person name="Miller A.N."/>
            <person name="Grigoriev I.V."/>
            <person name="Debuchy R."/>
            <person name="Gladieux P."/>
            <person name="Thoren M.H."/>
            <person name="Johannesson H."/>
        </authorList>
    </citation>
    <scope>NUCLEOTIDE SEQUENCE</scope>
    <source>
        <strain evidence="7">CBS 606.72</strain>
    </source>
</reference>
<dbReference type="Proteomes" id="UP001175000">
    <property type="component" value="Unassembled WGS sequence"/>
</dbReference>
<keyword evidence="3 5" id="KW-0863">Zinc-finger</keyword>
<accession>A0AA39WS73</accession>
<evidence type="ECO:0000256" key="1">
    <source>
        <dbReference type="ARBA" id="ARBA00022723"/>
    </source>
</evidence>
<protein>
    <recommendedName>
        <fullName evidence="6">C2H2-type domain-containing protein</fullName>
    </recommendedName>
</protein>